<dbReference type="HOGENOM" id="CLU_052195_0_0_1"/>
<keyword evidence="6" id="KW-1185">Reference proteome</keyword>
<name>Q6BPQ6_DEBHA</name>
<feature type="domain" description="BZIP" evidence="4">
    <location>
        <begin position="126"/>
        <end position="189"/>
    </location>
</feature>
<evidence type="ECO:0000259" key="4">
    <source>
        <dbReference type="PROSITE" id="PS50217"/>
    </source>
</evidence>
<dbReference type="InterPro" id="IPR050936">
    <property type="entry name" value="AP-1-like"/>
</dbReference>
<dbReference type="GO" id="GO:0000976">
    <property type="term" value="F:transcription cis-regulatory region binding"/>
    <property type="evidence" value="ECO:0007669"/>
    <property type="project" value="InterPro"/>
</dbReference>
<dbReference type="InterPro" id="IPR046347">
    <property type="entry name" value="bZIP_sf"/>
</dbReference>
<protein>
    <submittedName>
        <fullName evidence="5">DEHA2E11616p</fullName>
    </submittedName>
</protein>
<dbReference type="InParanoid" id="Q6BPQ6"/>
<dbReference type="VEuPathDB" id="FungiDB:DEHA2E11616g"/>
<dbReference type="PANTHER" id="PTHR40621">
    <property type="entry name" value="TRANSCRIPTION FACTOR KAPC-RELATED"/>
    <property type="match status" value="1"/>
</dbReference>
<dbReference type="OMA" id="SEVCHEY"/>
<dbReference type="FunCoup" id="Q6BPQ6">
    <property type="interactions" value="306"/>
</dbReference>
<comment type="subcellular location">
    <subcellularLocation>
        <location evidence="1">Nucleus</location>
    </subcellularLocation>
</comment>
<sequence length="308" mass="35393">MEYNKASPLMDASYWDQELNNNNYLGEGMRLELNQQNVDIFNNAQYPSSNEDMLDDRPYKYANNESISTSSSPSGIVNSHLNSKANGIFSPVSVSEDKKKPKSKKQFLNEQDAMLIAKDDSELNEEELQMKRKAQNRAAQRAFRERKETKLKELECKLAESEEEKRRLLSQLNLAKQQNISISTENEYLKNKSSSEQNLVNKSDDTMNVVFPKNQRDFIYGLAGNHEVNNYTINKVYENPEVPGRKLLAVGAVWDYLQLKSQESEKYENLDILEIMGRLKGNERCHGYGPAYPLELVEQVVNECSVLR</sequence>
<feature type="coiled-coil region" evidence="3">
    <location>
        <begin position="144"/>
        <end position="178"/>
    </location>
</feature>
<dbReference type="KEGG" id="dha:DEHA2E11616g"/>
<dbReference type="eggNOG" id="ENOG502S4CX">
    <property type="taxonomic scope" value="Eukaryota"/>
</dbReference>
<evidence type="ECO:0000256" key="1">
    <source>
        <dbReference type="ARBA" id="ARBA00004123"/>
    </source>
</evidence>
<proteinExistence type="predicted"/>
<dbReference type="GO" id="GO:0001228">
    <property type="term" value="F:DNA-binding transcription activator activity, RNA polymerase II-specific"/>
    <property type="evidence" value="ECO:0007669"/>
    <property type="project" value="TreeGrafter"/>
</dbReference>
<dbReference type="CDD" id="cd14688">
    <property type="entry name" value="bZIP_YAP"/>
    <property type="match status" value="1"/>
</dbReference>
<dbReference type="STRING" id="284592.Q6BPQ6"/>
<reference evidence="5 6" key="1">
    <citation type="journal article" date="2004" name="Nature">
        <title>Genome evolution in yeasts.</title>
        <authorList>
            <consortium name="Genolevures"/>
            <person name="Dujon B."/>
            <person name="Sherman D."/>
            <person name="Fischer G."/>
            <person name="Durrens P."/>
            <person name="Casaregola S."/>
            <person name="Lafontaine I."/>
            <person name="de Montigny J."/>
            <person name="Marck C."/>
            <person name="Neuveglise C."/>
            <person name="Talla E."/>
            <person name="Goffard N."/>
            <person name="Frangeul L."/>
            <person name="Aigle M."/>
            <person name="Anthouard V."/>
            <person name="Babour A."/>
            <person name="Barbe V."/>
            <person name="Barnay S."/>
            <person name="Blanchin S."/>
            <person name="Beckerich J.M."/>
            <person name="Beyne E."/>
            <person name="Bleykasten C."/>
            <person name="Boisrame A."/>
            <person name="Boyer J."/>
            <person name="Cattolico L."/>
            <person name="Confanioleri F."/>
            <person name="de Daruvar A."/>
            <person name="Despons L."/>
            <person name="Fabre E."/>
            <person name="Fairhead C."/>
            <person name="Ferry-Dumazet H."/>
            <person name="Groppi A."/>
            <person name="Hantraye F."/>
            <person name="Hennequin C."/>
            <person name="Jauniaux N."/>
            <person name="Joyet P."/>
            <person name="Kachouri R."/>
            <person name="Kerrest A."/>
            <person name="Koszul R."/>
            <person name="Lemaire M."/>
            <person name="Lesur I."/>
            <person name="Ma L."/>
            <person name="Muller H."/>
            <person name="Nicaud J.M."/>
            <person name="Nikolski M."/>
            <person name="Oztas S."/>
            <person name="Ozier-Kalogeropoulos O."/>
            <person name="Pellenz S."/>
            <person name="Potier S."/>
            <person name="Richard G.F."/>
            <person name="Straub M.L."/>
            <person name="Suleau A."/>
            <person name="Swennene D."/>
            <person name="Tekaia F."/>
            <person name="Wesolowski-Louvel M."/>
            <person name="Westhof E."/>
            <person name="Wirth B."/>
            <person name="Zeniou-Meyer M."/>
            <person name="Zivanovic I."/>
            <person name="Bolotin-Fukuhara M."/>
            <person name="Thierry A."/>
            <person name="Bouchier C."/>
            <person name="Caudron B."/>
            <person name="Scarpelli C."/>
            <person name="Gaillardin C."/>
            <person name="Weissenbach J."/>
            <person name="Wincker P."/>
            <person name="Souciet J.L."/>
        </authorList>
    </citation>
    <scope>NUCLEOTIDE SEQUENCE [LARGE SCALE GENOMIC DNA]</scope>
    <source>
        <strain evidence="6">ATCC 36239 / CBS 767 / BCRC 21394 / JCM 1990 / NBRC 0083 / IGC 2968</strain>
    </source>
</reference>
<dbReference type="OrthoDB" id="4940293at2759"/>
<evidence type="ECO:0000313" key="6">
    <source>
        <dbReference type="Proteomes" id="UP000000599"/>
    </source>
</evidence>
<dbReference type="AlphaFoldDB" id="Q6BPQ6"/>
<dbReference type="GO" id="GO:0090575">
    <property type="term" value="C:RNA polymerase II transcription regulator complex"/>
    <property type="evidence" value="ECO:0007669"/>
    <property type="project" value="TreeGrafter"/>
</dbReference>
<dbReference type="PROSITE" id="PS50217">
    <property type="entry name" value="BZIP"/>
    <property type="match status" value="1"/>
</dbReference>
<keyword evidence="3" id="KW-0175">Coiled coil</keyword>
<dbReference type="PANTHER" id="PTHR40621:SF8">
    <property type="entry name" value="AP-1-LIKE TRANSCRIPTION FACTOR YAP3"/>
    <property type="match status" value="1"/>
</dbReference>
<keyword evidence="2" id="KW-0539">Nucleus</keyword>
<evidence type="ECO:0000256" key="2">
    <source>
        <dbReference type="ARBA" id="ARBA00023242"/>
    </source>
</evidence>
<dbReference type="Proteomes" id="UP000000599">
    <property type="component" value="Chromosome E"/>
</dbReference>
<organism evidence="5 6">
    <name type="scientific">Debaryomyces hansenii (strain ATCC 36239 / CBS 767 / BCRC 21394 / JCM 1990 / NBRC 0083 / IGC 2968)</name>
    <name type="common">Yeast</name>
    <name type="synonym">Torulaspora hansenii</name>
    <dbReference type="NCBI Taxonomy" id="284592"/>
    <lineage>
        <taxon>Eukaryota</taxon>
        <taxon>Fungi</taxon>
        <taxon>Dikarya</taxon>
        <taxon>Ascomycota</taxon>
        <taxon>Saccharomycotina</taxon>
        <taxon>Pichiomycetes</taxon>
        <taxon>Debaryomycetaceae</taxon>
        <taxon>Debaryomyces</taxon>
    </lineage>
</organism>
<dbReference type="RefSeq" id="XP_459814.2">
    <property type="nucleotide sequence ID" value="XM_459814.2"/>
</dbReference>
<gene>
    <name evidence="5" type="ordered locus">DEHA2E11616g</name>
</gene>
<evidence type="ECO:0000313" key="5">
    <source>
        <dbReference type="EMBL" id="CAG88053.2"/>
    </source>
</evidence>
<dbReference type="EMBL" id="CR382137">
    <property type="protein sequence ID" value="CAG88053.2"/>
    <property type="molecule type" value="Genomic_DNA"/>
</dbReference>
<dbReference type="InterPro" id="IPR004827">
    <property type="entry name" value="bZIP"/>
</dbReference>
<dbReference type="SUPFAM" id="SSF57959">
    <property type="entry name" value="Leucine zipper domain"/>
    <property type="match status" value="1"/>
</dbReference>
<dbReference type="GeneID" id="2902406"/>
<dbReference type="Gene3D" id="1.20.5.170">
    <property type="match status" value="1"/>
</dbReference>
<evidence type="ECO:0000256" key="3">
    <source>
        <dbReference type="SAM" id="Coils"/>
    </source>
</evidence>
<dbReference type="PROSITE" id="PS00036">
    <property type="entry name" value="BZIP_BASIC"/>
    <property type="match status" value="1"/>
</dbReference>
<accession>Q6BPQ6</accession>
<dbReference type="SMART" id="SM00338">
    <property type="entry name" value="BRLZ"/>
    <property type="match status" value="1"/>
</dbReference>